<dbReference type="AlphaFoldDB" id="A0A336JRB4"/>
<dbReference type="Proteomes" id="UP000252631">
    <property type="component" value="Unassembled WGS sequence"/>
</dbReference>
<evidence type="ECO:0000313" key="2">
    <source>
        <dbReference type="EMBL" id="SSW90649.1"/>
    </source>
</evidence>
<dbReference type="Pfam" id="PF13801">
    <property type="entry name" value="Metal_resist"/>
    <property type="match status" value="1"/>
</dbReference>
<evidence type="ECO:0000313" key="1">
    <source>
        <dbReference type="EMBL" id="RED36089.1"/>
    </source>
</evidence>
<evidence type="ECO:0000313" key="4">
    <source>
        <dbReference type="Proteomes" id="UP000256343"/>
    </source>
</evidence>
<evidence type="ECO:0000313" key="3">
    <source>
        <dbReference type="Proteomes" id="UP000252631"/>
    </source>
</evidence>
<dbReference type="InterPro" id="IPR025961">
    <property type="entry name" value="Metal_resist"/>
</dbReference>
<keyword evidence="4" id="KW-1185">Reference proteome</keyword>
<protein>
    <submittedName>
        <fullName evidence="1 2">Membrane protein</fullName>
    </submittedName>
</protein>
<reference evidence="1 4" key="2">
    <citation type="submission" date="2018-07" db="EMBL/GenBank/DDBJ databases">
        <title>Genomic Encyclopedia of Archaeal and Bacterial Type Strains, Phase II (KMG-II): from individual species to whole genera.</title>
        <authorList>
            <person name="Goeker M."/>
        </authorList>
    </citation>
    <scope>NUCLEOTIDE SEQUENCE [LARGE SCALE GENOMIC DNA]</scope>
    <source>
        <strain evidence="1 4">JA575</strain>
    </source>
</reference>
<proteinExistence type="predicted"/>
<dbReference type="EMBL" id="UFQQ01000008">
    <property type="protein sequence ID" value="SSW90649.1"/>
    <property type="molecule type" value="Genomic_DNA"/>
</dbReference>
<sequence>MTVRFGRMTAGRLLLLASLCLNVGFGAYVGAQWLEPPSLPQPSGVPIRLIERVAARLPQADADILWRNYRAKEATMRPLQRDYIAALMATLKLASQPELDKPALRAAVENARDKRIKVGDVVIDTFVETLEQISPEGRRRLAGGLFR</sequence>
<name>A0A336JRB4_9BRAD</name>
<organism evidence="2 3">
    <name type="scientific">Rhodopseudomonas pentothenatexigens</name>
    <dbReference type="NCBI Taxonomy" id="999699"/>
    <lineage>
        <taxon>Bacteria</taxon>
        <taxon>Pseudomonadati</taxon>
        <taxon>Pseudomonadota</taxon>
        <taxon>Alphaproteobacteria</taxon>
        <taxon>Hyphomicrobiales</taxon>
        <taxon>Nitrobacteraceae</taxon>
        <taxon>Rhodopseudomonas</taxon>
    </lineage>
</organism>
<gene>
    <name evidence="1" type="ORF">BJ125_10821</name>
    <name evidence="2" type="ORF">SAMN05892882_10821</name>
</gene>
<accession>A0A336JRB4</accession>
<dbReference type="Proteomes" id="UP000256343">
    <property type="component" value="Unassembled WGS sequence"/>
</dbReference>
<dbReference type="OrthoDB" id="7225567at2"/>
<dbReference type="EMBL" id="QRDT01000008">
    <property type="protein sequence ID" value="RED36089.1"/>
    <property type="molecule type" value="Genomic_DNA"/>
</dbReference>
<reference evidence="2 3" key="1">
    <citation type="submission" date="2017-08" db="EMBL/GenBank/DDBJ databases">
        <authorList>
            <person name="de Groot N.N."/>
        </authorList>
    </citation>
    <scope>NUCLEOTIDE SEQUENCE [LARGE SCALE GENOMIC DNA]</scope>
    <source>
        <strain evidence="2 3">JA575</strain>
    </source>
</reference>
<dbReference type="RefSeq" id="WP_114357737.1">
    <property type="nucleotide sequence ID" value="NZ_QRDT01000008.1"/>
</dbReference>